<name>A0ABP8FEC9_9BACT</name>
<proteinExistence type="predicted"/>
<dbReference type="EMBL" id="BAABFN010000001">
    <property type="protein sequence ID" value="GAA4301779.1"/>
    <property type="molecule type" value="Genomic_DNA"/>
</dbReference>
<gene>
    <name evidence="6" type="ORF">GCM10023143_03780</name>
</gene>
<sequence length="213" mass="23958">MLTIHSFLFNPFQENTYLLLNEKKECIIIDPGCYFENERNELVGFITTRGLQPRLLLNTHAHLDHIFGNYLVSQEWGLRPRLHRLELPVLERSPEAGNLYGTPFAPSPEPEAFLEEGKAILFGEDELEVILAPGHSPGSLCFYCPAQQFLIGGDVLFRESVGRADLPGGDYDTLVRSIETRLYVLDDAVTVYPGHGPATTIGHEKRHNPFVRG</sequence>
<feature type="domain" description="Metallo-beta-lactamase" evidence="5">
    <location>
        <begin position="13"/>
        <end position="195"/>
    </location>
</feature>
<comment type="caution">
    <text evidence="6">The sequence shown here is derived from an EMBL/GenBank/DDBJ whole genome shotgun (WGS) entry which is preliminary data.</text>
</comment>
<dbReference type="SMART" id="SM00849">
    <property type="entry name" value="Lactamase_B"/>
    <property type="match status" value="1"/>
</dbReference>
<keyword evidence="7" id="KW-1185">Reference proteome</keyword>
<keyword evidence="3" id="KW-0378">Hydrolase</keyword>
<dbReference type="CDD" id="cd06262">
    <property type="entry name" value="metallo-hydrolase-like_MBL-fold"/>
    <property type="match status" value="1"/>
</dbReference>
<dbReference type="SUPFAM" id="SSF56281">
    <property type="entry name" value="Metallo-hydrolase/oxidoreductase"/>
    <property type="match status" value="1"/>
</dbReference>
<dbReference type="Pfam" id="PF00753">
    <property type="entry name" value="Lactamase_B"/>
    <property type="match status" value="1"/>
</dbReference>
<comment type="cofactor">
    <cofactor evidence="1">
        <name>Zn(2+)</name>
        <dbReference type="ChEBI" id="CHEBI:29105"/>
    </cofactor>
</comment>
<dbReference type="PANTHER" id="PTHR46233">
    <property type="entry name" value="HYDROXYACYLGLUTATHIONE HYDROLASE GLOC"/>
    <property type="match status" value="1"/>
</dbReference>
<keyword evidence="2" id="KW-0479">Metal-binding</keyword>
<keyword evidence="4" id="KW-0862">Zinc</keyword>
<evidence type="ECO:0000259" key="5">
    <source>
        <dbReference type="SMART" id="SM00849"/>
    </source>
</evidence>
<dbReference type="InterPro" id="IPR051453">
    <property type="entry name" value="MBL_Glyoxalase_II"/>
</dbReference>
<protein>
    <submittedName>
        <fullName evidence="6">MBL fold metallo-hydrolase</fullName>
    </submittedName>
</protein>
<dbReference type="InterPro" id="IPR001279">
    <property type="entry name" value="Metallo-B-lactamas"/>
</dbReference>
<accession>A0ABP8FEC9</accession>
<dbReference type="RefSeq" id="WP_344974439.1">
    <property type="nucleotide sequence ID" value="NZ_BAABFN010000001.1"/>
</dbReference>
<reference evidence="7" key="1">
    <citation type="journal article" date="2019" name="Int. J. Syst. Evol. Microbiol.">
        <title>The Global Catalogue of Microorganisms (GCM) 10K type strain sequencing project: providing services to taxonomists for standard genome sequencing and annotation.</title>
        <authorList>
            <consortium name="The Broad Institute Genomics Platform"/>
            <consortium name="The Broad Institute Genome Sequencing Center for Infectious Disease"/>
            <person name="Wu L."/>
            <person name="Ma J."/>
        </authorList>
    </citation>
    <scope>NUCLEOTIDE SEQUENCE [LARGE SCALE GENOMIC DNA]</scope>
    <source>
        <strain evidence="7">JCM 17664</strain>
    </source>
</reference>
<dbReference type="Gene3D" id="3.60.15.10">
    <property type="entry name" value="Ribonuclease Z/Hydroxyacylglutathione hydrolase-like"/>
    <property type="match status" value="1"/>
</dbReference>
<dbReference type="PANTHER" id="PTHR46233:SF3">
    <property type="entry name" value="HYDROXYACYLGLUTATHIONE HYDROLASE GLOC"/>
    <property type="match status" value="1"/>
</dbReference>
<evidence type="ECO:0000256" key="3">
    <source>
        <dbReference type="ARBA" id="ARBA00022801"/>
    </source>
</evidence>
<evidence type="ECO:0000313" key="7">
    <source>
        <dbReference type="Proteomes" id="UP001501207"/>
    </source>
</evidence>
<organism evidence="6 7">
    <name type="scientific">Compostibacter hankyongensis</name>
    <dbReference type="NCBI Taxonomy" id="1007089"/>
    <lineage>
        <taxon>Bacteria</taxon>
        <taxon>Pseudomonadati</taxon>
        <taxon>Bacteroidota</taxon>
        <taxon>Chitinophagia</taxon>
        <taxon>Chitinophagales</taxon>
        <taxon>Chitinophagaceae</taxon>
        <taxon>Compostibacter</taxon>
    </lineage>
</organism>
<evidence type="ECO:0000313" key="6">
    <source>
        <dbReference type="EMBL" id="GAA4301779.1"/>
    </source>
</evidence>
<dbReference type="Proteomes" id="UP001501207">
    <property type="component" value="Unassembled WGS sequence"/>
</dbReference>
<evidence type="ECO:0000256" key="4">
    <source>
        <dbReference type="ARBA" id="ARBA00022833"/>
    </source>
</evidence>
<dbReference type="InterPro" id="IPR036866">
    <property type="entry name" value="RibonucZ/Hydroxyglut_hydro"/>
</dbReference>
<evidence type="ECO:0000256" key="1">
    <source>
        <dbReference type="ARBA" id="ARBA00001947"/>
    </source>
</evidence>
<evidence type="ECO:0000256" key="2">
    <source>
        <dbReference type="ARBA" id="ARBA00022723"/>
    </source>
</evidence>